<proteinExistence type="predicted"/>
<dbReference type="EMBL" id="KB295062">
    <property type="protein sequence ID" value="ELU13677.1"/>
    <property type="molecule type" value="Genomic_DNA"/>
</dbReference>
<dbReference type="EnsemblMetazoa" id="CapteT190254">
    <property type="protein sequence ID" value="CapteP190254"/>
    <property type="gene ID" value="CapteG190254"/>
</dbReference>
<evidence type="ECO:0000313" key="3">
    <source>
        <dbReference type="EnsemblMetazoa" id="CapteP190254"/>
    </source>
</evidence>
<protein>
    <submittedName>
        <fullName evidence="2 3">Uncharacterized protein</fullName>
    </submittedName>
</protein>
<reference evidence="4" key="1">
    <citation type="submission" date="2012-12" db="EMBL/GenBank/DDBJ databases">
        <authorList>
            <person name="Hellsten U."/>
            <person name="Grimwood J."/>
            <person name="Chapman J.A."/>
            <person name="Shapiro H."/>
            <person name="Aerts A."/>
            <person name="Otillar R.P."/>
            <person name="Terry A.Y."/>
            <person name="Boore J.L."/>
            <person name="Simakov O."/>
            <person name="Marletaz F."/>
            <person name="Cho S.-J."/>
            <person name="Edsinger-Gonzales E."/>
            <person name="Havlak P."/>
            <person name="Kuo D.-H."/>
            <person name="Larsson T."/>
            <person name="Lv J."/>
            <person name="Arendt D."/>
            <person name="Savage R."/>
            <person name="Osoegawa K."/>
            <person name="de Jong P."/>
            <person name="Lindberg D.R."/>
            <person name="Seaver E.C."/>
            <person name="Weisblat D.A."/>
            <person name="Putnam N.H."/>
            <person name="Grigoriev I.V."/>
            <person name="Rokhsar D.S."/>
        </authorList>
    </citation>
    <scope>NUCLEOTIDE SEQUENCE</scope>
    <source>
        <strain evidence="4">I ESC-2004</strain>
    </source>
</reference>
<feature type="compositionally biased region" description="Basic and acidic residues" evidence="1">
    <location>
        <begin position="97"/>
        <end position="107"/>
    </location>
</feature>
<accession>R7V5G1</accession>
<dbReference type="EMBL" id="AMQN01000731">
    <property type="status" value="NOT_ANNOTATED_CDS"/>
    <property type="molecule type" value="Genomic_DNA"/>
</dbReference>
<dbReference type="Proteomes" id="UP000014760">
    <property type="component" value="Unassembled WGS sequence"/>
</dbReference>
<organism evidence="2">
    <name type="scientific">Capitella teleta</name>
    <name type="common">Polychaete worm</name>
    <dbReference type="NCBI Taxonomy" id="283909"/>
    <lineage>
        <taxon>Eukaryota</taxon>
        <taxon>Metazoa</taxon>
        <taxon>Spiralia</taxon>
        <taxon>Lophotrochozoa</taxon>
        <taxon>Annelida</taxon>
        <taxon>Polychaeta</taxon>
        <taxon>Sedentaria</taxon>
        <taxon>Scolecida</taxon>
        <taxon>Capitellidae</taxon>
        <taxon>Capitella</taxon>
    </lineage>
</organism>
<evidence type="ECO:0000256" key="1">
    <source>
        <dbReference type="SAM" id="MobiDB-lite"/>
    </source>
</evidence>
<keyword evidence="4" id="KW-1185">Reference proteome</keyword>
<reference evidence="2 4" key="2">
    <citation type="journal article" date="2013" name="Nature">
        <title>Insights into bilaterian evolution from three spiralian genomes.</title>
        <authorList>
            <person name="Simakov O."/>
            <person name="Marletaz F."/>
            <person name="Cho S.J."/>
            <person name="Edsinger-Gonzales E."/>
            <person name="Havlak P."/>
            <person name="Hellsten U."/>
            <person name="Kuo D.H."/>
            <person name="Larsson T."/>
            <person name="Lv J."/>
            <person name="Arendt D."/>
            <person name="Savage R."/>
            <person name="Osoegawa K."/>
            <person name="de Jong P."/>
            <person name="Grimwood J."/>
            <person name="Chapman J.A."/>
            <person name="Shapiro H."/>
            <person name="Aerts A."/>
            <person name="Otillar R.P."/>
            <person name="Terry A.Y."/>
            <person name="Boore J.L."/>
            <person name="Grigoriev I.V."/>
            <person name="Lindberg D.R."/>
            <person name="Seaver E.C."/>
            <person name="Weisblat D.A."/>
            <person name="Putnam N.H."/>
            <person name="Rokhsar D.S."/>
        </authorList>
    </citation>
    <scope>NUCLEOTIDE SEQUENCE</scope>
    <source>
        <strain evidence="2 4">I ESC-2004</strain>
    </source>
</reference>
<sequence>METDGGGWLNCYCPSESIVIHLPSGNSVELIPKSWVGVGTSMWPKNKTPFVLIKAIQKMEDADATGFECFETRVLGRRLQGRLQEGCQNLKAAGESSNEKTSRHIEKSVVPAKRRRPHAPASQTQDFRLSDLLDSVRRSSQAAGLSASNCVSDLLNAVQVDLPIISMEEIDNMEENLKKKSFTTVMLLMEQHQLVKDEDPTTSEKRV</sequence>
<reference evidence="3" key="3">
    <citation type="submission" date="2015-06" db="UniProtKB">
        <authorList>
            <consortium name="EnsemblMetazoa"/>
        </authorList>
    </citation>
    <scope>IDENTIFICATION</scope>
</reference>
<dbReference type="HOGENOM" id="CLU_1327497_0_0_1"/>
<name>R7V5G1_CAPTE</name>
<evidence type="ECO:0000313" key="4">
    <source>
        <dbReference type="Proteomes" id="UP000014760"/>
    </source>
</evidence>
<gene>
    <name evidence="2" type="ORF">CAPTEDRAFT_190254</name>
</gene>
<evidence type="ECO:0000313" key="2">
    <source>
        <dbReference type="EMBL" id="ELU13677.1"/>
    </source>
</evidence>
<dbReference type="AlphaFoldDB" id="R7V5G1"/>
<feature type="region of interest" description="Disordered" evidence="1">
    <location>
        <begin position="91"/>
        <end position="125"/>
    </location>
</feature>